<feature type="domain" description="Methyltransferase FkbM" evidence="1">
    <location>
        <begin position="11"/>
        <end position="164"/>
    </location>
</feature>
<evidence type="ECO:0000313" key="2">
    <source>
        <dbReference type="EMBL" id="PJE67694.1"/>
    </source>
</evidence>
<dbReference type="SUPFAM" id="SSF53335">
    <property type="entry name" value="S-adenosyl-L-methionine-dependent methyltransferases"/>
    <property type="match status" value="1"/>
</dbReference>
<dbReference type="Pfam" id="PF05050">
    <property type="entry name" value="Methyltransf_21"/>
    <property type="match status" value="1"/>
</dbReference>
<sequence length="247" mass="28324">MIKTNLIFDLGFHNGDDSDFYLKKGFKVVAVEANPELISNGMERFQKDIDKKRLIIINKAVSNNLGRVNFYIHPTKSDWGSCDQGMAESDGSKSKTVSVETISLIDLCKEFGIPRYVKVDIEGCDAMVAKQLSSLENKPQFVSFEISKQNYKEIFSWLNVAGYKKFQLVNQLNNPDRKPEEAQTVTEGKKIDYQFTKYSSGFFGNDLPNDKWLSYKEALTRYEKYKELKIIDNKELVLGWLDLHASL</sequence>
<evidence type="ECO:0000259" key="1">
    <source>
        <dbReference type="Pfam" id="PF05050"/>
    </source>
</evidence>
<organism evidence="2 3">
    <name type="scientific">Candidatus Shapirobacteria bacterium CG10_big_fil_rev_8_21_14_0_10_40_9</name>
    <dbReference type="NCBI Taxonomy" id="1974888"/>
    <lineage>
        <taxon>Bacteria</taxon>
        <taxon>Candidatus Shapironibacteriota</taxon>
    </lineage>
</organism>
<gene>
    <name evidence="2" type="ORF">COU95_00990</name>
</gene>
<dbReference type="InterPro" id="IPR052514">
    <property type="entry name" value="SAM-dependent_MTase"/>
</dbReference>
<name>A0A2M8L450_9BACT</name>
<comment type="caution">
    <text evidence="2">The sequence shown here is derived from an EMBL/GenBank/DDBJ whole genome shotgun (WGS) entry which is preliminary data.</text>
</comment>
<evidence type="ECO:0000313" key="3">
    <source>
        <dbReference type="Proteomes" id="UP000231474"/>
    </source>
</evidence>
<dbReference type="Proteomes" id="UP000231474">
    <property type="component" value="Unassembled WGS sequence"/>
</dbReference>
<dbReference type="Gene3D" id="3.40.50.150">
    <property type="entry name" value="Vaccinia Virus protein VP39"/>
    <property type="match status" value="1"/>
</dbReference>
<proteinExistence type="predicted"/>
<dbReference type="PANTHER" id="PTHR34203:SF15">
    <property type="entry name" value="SLL1173 PROTEIN"/>
    <property type="match status" value="1"/>
</dbReference>
<reference evidence="3" key="1">
    <citation type="submission" date="2017-09" db="EMBL/GenBank/DDBJ databases">
        <title>Depth-based differentiation of microbial function through sediment-hosted aquifers and enrichment of novel symbionts in the deep terrestrial subsurface.</title>
        <authorList>
            <person name="Probst A.J."/>
            <person name="Ladd B."/>
            <person name="Jarett J.K."/>
            <person name="Geller-Mcgrath D.E."/>
            <person name="Sieber C.M.K."/>
            <person name="Emerson J.B."/>
            <person name="Anantharaman K."/>
            <person name="Thomas B.C."/>
            <person name="Malmstrom R."/>
            <person name="Stieglmeier M."/>
            <person name="Klingl A."/>
            <person name="Woyke T."/>
            <person name="Ryan C.M."/>
            <person name="Banfield J.F."/>
        </authorList>
    </citation>
    <scope>NUCLEOTIDE SEQUENCE [LARGE SCALE GENOMIC DNA]</scope>
</reference>
<dbReference type="NCBIfam" id="TIGR01444">
    <property type="entry name" value="fkbM_fam"/>
    <property type="match status" value="1"/>
</dbReference>
<dbReference type="InterPro" id="IPR029063">
    <property type="entry name" value="SAM-dependent_MTases_sf"/>
</dbReference>
<dbReference type="PANTHER" id="PTHR34203">
    <property type="entry name" value="METHYLTRANSFERASE, FKBM FAMILY PROTEIN"/>
    <property type="match status" value="1"/>
</dbReference>
<dbReference type="InterPro" id="IPR006342">
    <property type="entry name" value="FkbM_mtfrase"/>
</dbReference>
<accession>A0A2M8L450</accession>
<dbReference type="AlphaFoldDB" id="A0A2M8L450"/>
<dbReference type="EMBL" id="PFEK01000018">
    <property type="protein sequence ID" value="PJE67694.1"/>
    <property type="molecule type" value="Genomic_DNA"/>
</dbReference>
<protein>
    <recommendedName>
        <fullName evidence="1">Methyltransferase FkbM domain-containing protein</fullName>
    </recommendedName>
</protein>